<evidence type="ECO:0000313" key="1">
    <source>
        <dbReference type="EMBL" id="RZT95286.1"/>
    </source>
</evidence>
<protein>
    <submittedName>
        <fullName evidence="1">Uncharacterized protein</fullName>
    </submittedName>
</protein>
<dbReference type="OrthoDB" id="9912043at2"/>
<sequence length="247" mass="26871">MSAKPWTWNQRSPRQALWERVRTIATEVGEPIVKLLEVPGAFVPGAPAALKSVRALFGADLEISALDSAEVLMPLDGAPGPFASADGSEPVFIEGVRLALTLAHNGQSEQQILLERLDLHLIAFSPEARPEYEAGLAADAVHGAGLVEPLRFFVELEGERVGRARRMMRDSEGRSRPLLAESANFLDTDPASLLAIGPRDAPQPLRITVSANAGGLYRFCLRAFYRVGARELRQHTSLPVAIYKEAE</sequence>
<comment type="caution">
    <text evidence="1">The sequence shown here is derived from an EMBL/GenBank/DDBJ whole genome shotgun (WGS) entry which is preliminary data.</text>
</comment>
<dbReference type="Proteomes" id="UP000293671">
    <property type="component" value="Unassembled WGS sequence"/>
</dbReference>
<reference evidence="1 2" key="1">
    <citation type="submission" date="2019-02" db="EMBL/GenBank/DDBJ databases">
        <title>Genomic Encyclopedia of Type Strains, Phase IV (KMG-IV): sequencing the most valuable type-strain genomes for metagenomic binning, comparative biology and taxonomic classification.</title>
        <authorList>
            <person name="Goeker M."/>
        </authorList>
    </citation>
    <scope>NUCLEOTIDE SEQUENCE [LARGE SCALE GENOMIC DNA]</scope>
    <source>
        <strain evidence="1 2">DSM 19570</strain>
    </source>
</reference>
<organism evidence="1 2">
    <name type="scientific">Rivibacter subsaxonicus</name>
    <dbReference type="NCBI Taxonomy" id="457575"/>
    <lineage>
        <taxon>Bacteria</taxon>
        <taxon>Pseudomonadati</taxon>
        <taxon>Pseudomonadota</taxon>
        <taxon>Betaproteobacteria</taxon>
        <taxon>Burkholderiales</taxon>
        <taxon>Rivibacter</taxon>
    </lineage>
</organism>
<keyword evidence="2" id="KW-1185">Reference proteome</keyword>
<dbReference type="EMBL" id="SHKP01000007">
    <property type="protein sequence ID" value="RZT95286.1"/>
    <property type="molecule type" value="Genomic_DNA"/>
</dbReference>
<accession>A0A4Q7VGV1</accession>
<proteinExistence type="predicted"/>
<dbReference type="RefSeq" id="WP_130433575.1">
    <property type="nucleotide sequence ID" value="NZ_SHKP01000007.1"/>
</dbReference>
<name>A0A4Q7VGV1_9BURK</name>
<dbReference type="AlphaFoldDB" id="A0A4Q7VGV1"/>
<evidence type="ECO:0000313" key="2">
    <source>
        <dbReference type="Proteomes" id="UP000293671"/>
    </source>
</evidence>
<gene>
    <name evidence="1" type="ORF">EV670_3037</name>
</gene>